<comment type="subunit">
    <text evidence="8">U1 snRNP is composed of the 7 core Sm proteins B/B', D1, D2, D3, E, F and G that assemble in a heptameric protein ring on the Sm site of the small nuclear RNA to form the core snRNP, and at least 3 U1 snRNP-specific proteins U1-70K, U1-A and U1-C. U1-C interacts with U1 snRNA and the 5' splice-site region of the pre-mRNA.</text>
</comment>
<evidence type="ECO:0000256" key="7">
    <source>
        <dbReference type="ARBA" id="ARBA00023274"/>
    </source>
</evidence>
<dbReference type="Gene3D" id="3.30.160.60">
    <property type="entry name" value="Classic Zinc Finger"/>
    <property type="match status" value="1"/>
</dbReference>
<dbReference type="GO" id="GO:0000243">
    <property type="term" value="C:commitment complex"/>
    <property type="evidence" value="ECO:0007669"/>
    <property type="project" value="UniProtKB-UniRule"/>
</dbReference>
<comment type="function">
    <text evidence="8">Component of the spliceosomal U1 snRNP, which is essential for recognition of the pre-mRNA 5' splice-site and the subsequent assembly of the spliceosome. U1-C is directly involved in initial 5' splice-site recognition for both constitutive and regulated alternative splicing. The interaction with the 5' splice-site seems to precede base-pairing between the pre-mRNA and the U1 snRNA. Stimulates commitment or early (E) complex formation by stabilizing the base pairing of the 5' end of the U1 snRNA and the 5' splice-site region.</text>
</comment>
<evidence type="ECO:0000256" key="4">
    <source>
        <dbReference type="ARBA" id="ARBA00022833"/>
    </source>
</evidence>
<dbReference type="Proteomes" id="UP001216638">
    <property type="component" value="Chromosome 3"/>
</dbReference>
<organism evidence="11 12">
    <name type="scientific">Malassezia brasiliensis</name>
    <dbReference type="NCBI Taxonomy" id="1821822"/>
    <lineage>
        <taxon>Eukaryota</taxon>
        <taxon>Fungi</taxon>
        <taxon>Dikarya</taxon>
        <taxon>Basidiomycota</taxon>
        <taxon>Ustilaginomycotina</taxon>
        <taxon>Malasseziomycetes</taxon>
        <taxon>Malasseziales</taxon>
        <taxon>Malasseziaceae</taxon>
        <taxon>Malassezia</taxon>
    </lineage>
</organism>
<dbReference type="InterPro" id="IPR000690">
    <property type="entry name" value="Matrin/U1-C_Znf_C2H2"/>
</dbReference>
<feature type="domain" description="Matrin-type" evidence="10">
    <location>
        <begin position="4"/>
        <end position="36"/>
    </location>
</feature>
<feature type="region of interest" description="Disordered" evidence="9">
    <location>
        <begin position="73"/>
        <end position="162"/>
    </location>
</feature>
<dbReference type="GO" id="GO:0005685">
    <property type="term" value="C:U1 snRNP"/>
    <property type="evidence" value="ECO:0007669"/>
    <property type="project" value="UniProtKB-UniRule"/>
</dbReference>
<comment type="similarity">
    <text evidence="8">Belongs to the U1 small nuclear ribonucleoprotein C family.</text>
</comment>
<evidence type="ECO:0000256" key="1">
    <source>
        <dbReference type="ARBA" id="ARBA00004123"/>
    </source>
</evidence>
<evidence type="ECO:0000256" key="5">
    <source>
        <dbReference type="ARBA" id="ARBA00022884"/>
    </source>
</evidence>
<feature type="compositionally biased region" description="Pro residues" evidence="9">
    <location>
        <begin position="143"/>
        <end position="162"/>
    </location>
</feature>
<comment type="subcellular location">
    <subcellularLocation>
        <location evidence="1 8">Nucleus</location>
    </subcellularLocation>
</comment>
<dbReference type="AlphaFoldDB" id="A0AAF0IP60"/>
<gene>
    <name evidence="11" type="primary">YHC1</name>
    <name evidence="11" type="ORF">MBRA1_002355</name>
</gene>
<dbReference type="GO" id="GO:0030619">
    <property type="term" value="F:U1 snRNA binding"/>
    <property type="evidence" value="ECO:0007669"/>
    <property type="project" value="UniProtKB-UniRule"/>
</dbReference>
<dbReference type="GO" id="GO:0008270">
    <property type="term" value="F:zinc ion binding"/>
    <property type="evidence" value="ECO:0007669"/>
    <property type="project" value="UniProtKB-UniRule"/>
</dbReference>
<dbReference type="InterPro" id="IPR003604">
    <property type="entry name" value="Matrin/U1-like-C_Znf_C2H2"/>
</dbReference>
<dbReference type="EMBL" id="CP119953">
    <property type="protein sequence ID" value="WFC95702.1"/>
    <property type="molecule type" value="Genomic_DNA"/>
</dbReference>
<keyword evidence="4 8" id="KW-0862">Zinc</keyword>
<keyword evidence="2 8" id="KW-0479">Metal-binding</keyword>
<dbReference type="GO" id="GO:0000387">
    <property type="term" value="P:spliceosomal snRNP assembly"/>
    <property type="evidence" value="ECO:0007669"/>
    <property type="project" value="UniProtKB-UniRule"/>
</dbReference>
<dbReference type="GO" id="GO:0000395">
    <property type="term" value="P:mRNA 5'-splice site recognition"/>
    <property type="evidence" value="ECO:0007669"/>
    <property type="project" value="UniProtKB-UniRule"/>
</dbReference>
<keyword evidence="5 8" id="KW-0694">RNA-binding</keyword>
<evidence type="ECO:0000259" key="10">
    <source>
        <dbReference type="PROSITE" id="PS50171"/>
    </source>
</evidence>
<dbReference type="SUPFAM" id="SSF57667">
    <property type="entry name" value="beta-beta-alpha zinc fingers"/>
    <property type="match status" value="1"/>
</dbReference>
<evidence type="ECO:0000313" key="11">
    <source>
        <dbReference type="EMBL" id="WFC95702.1"/>
    </source>
</evidence>
<evidence type="ECO:0000256" key="9">
    <source>
        <dbReference type="SAM" id="MobiDB-lite"/>
    </source>
</evidence>
<evidence type="ECO:0000256" key="2">
    <source>
        <dbReference type="ARBA" id="ARBA00022723"/>
    </source>
</evidence>
<sequence length="162" mass="17669">MGKHYCDYCDVFLTHDSTSVRKAHNCGKNHLQNVRDYYASLPPSEIQGVVDTLMRDYQQRGYQPPMELVGLYGRPVRPPITRPPPKLPPGVNPSVPPPNMMRPPPNMSVPPPNMSVPPPNMSVPPPNMSVPPPKLPPGVNVTVPPPNLARPPPSTARPAPSS</sequence>
<dbReference type="HAMAP" id="MF_03153">
    <property type="entry name" value="U1_C"/>
    <property type="match status" value="1"/>
</dbReference>
<protein>
    <recommendedName>
        <fullName evidence="8">U1 small nuclear ribonucleoprotein C</fullName>
        <shortName evidence="8">U1 snRNP C</shortName>
        <shortName evidence="8">U1-C</shortName>
        <shortName evidence="8">U1C</shortName>
    </recommendedName>
</protein>
<dbReference type="PROSITE" id="PS50171">
    <property type="entry name" value="ZF_MATRIN"/>
    <property type="match status" value="1"/>
</dbReference>
<dbReference type="PANTHER" id="PTHR31148:SF1">
    <property type="entry name" value="U1 SMALL NUCLEAR RIBONUCLEOPROTEIN C"/>
    <property type="match status" value="1"/>
</dbReference>
<dbReference type="GO" id="GO:0030627">
    <property type="term" value="F:pre-mRNA 5'-splice site binding"/>
    <property type="evidence" value="ECO:0007669"/>
    <property type="project" value="InterPro"/>
</dbReference>
<reference evidence="11" key="1">
    <citation type="submission" date="2023-03" db="EMBL/GenBank/DDBJ databases">
        <title>Mating type loci evolution in Malassezia.</title>
        <authorList>
            <person name="Coelho M.A."/>
        </authorList>
    </citation>
    <scope>NUCLEOTIDE SEQUENCE</scope>
    <source>
        <strain evidence="11">CBS 14135</strain>
    </source>
</reference>
<evidence type="ECO:0000256" key="8">
    <source>
        <dbReference type="HAMAP-Rule" id="MF_03153"/>
    </source>
</evidence>
<dbReference type="InterPro" id="IPR036236">
    <property type="entry name" value="Znf_C2H2_sf"/>
</dbReference>
<dbReference type="InterPro" id="IPR013085">
    <property type="entry name" value="U1-CZ_Znf_C2H2"/>
</dbReference>
<dbReference type="InterPro" id="IPR017340">
    <property type="entry name" value="U1_snRNP-C"/>
</dbReference>
<evidence type="ECO:0000313" key="12">
    <source>
        <dbReference type="Proteomes" id="UP001216638"/>
    </source>
</evidence>
<evidence type="ECO:0000256" key="3">
    <source>
        <dbReference type="ARBA" id="ARBA00022771"/>
    </source>
</evidence>
<accession>A0AAF0IP60</accession>
<keyword evidence="7 8" id="KW-0687">Ribonucleoprotein</keyword>
<proteinExistence type="inferred from homology"/>
<keyword evidence="12" id="KW-1185">Reference proteome</keyword>
<keyword evidence="6 8" id="KW-0539">Nucleus</keyword>
<name>A0AAF0IP60_9BASI</name>
<keyword evidence="3 8" id="KW-0863">Zinc-finger</keyword>
<dbReference type="SMART" id="SM00451">
    <property type="entry name" value="ZnF_U1"/>
    <property type="match status" value="1"/>
</dbReference>
<evidence type="ECO:0000256" key="6">
    <source>
        <dbReference type="ARBA" id="ARBA00023242"/>
    </source>
</evidence>
<dbReference type="GO" id="GO:0071004">
    <property type="term" value="C:U2-type prespliceosome"/>
    <property type="evidence" value="ECO:0007669"/>
    <property type="project" value="UniProtKB-UniRule"/>
</dbReference>
<dbReference type="GO" id="GO:0003729">
    <property type="term" value="F:mRNA binding"/>
    <property type="evidence" value="ECO:0007669"/>
    <property type="project" value="UniProtKB-UniRule"/>
</dbReference>
<dbReference type="Pfam" id="PF06220">
    <property type="entry name" value="zf-U1"/>
    <property type="match status" value="1"/>
</dbReference>
<dbReference type="PIRSF" id="PIRSF037969">
    <property type="entry name" value="U1_snRNP-C"/>
    <property type="match status" value="1"/>
</dbReference>
<feature type="compositionally biased region" description="Pro residues" evidence="9">
    <location>
        <begin position="76"/>
        <end position="136"/>
    </location>
</feature>
<dbReference type="PANTHER" id="PTHR31148">
    <property type="entry name" value="U1 SMALL NUCLEAR RIBONUCLEOPROTEIN C"/>
    <property type="match status" value="1"/>
</dbReference>